<dbReference type="PANTHER" id="PTHR40265:SF1">
    <property type="entry name" value="GLYOXALASE-LIKE DOMAIN-CONTAINING PROTEIN"/>
    <property type="match status" value="1"/>
</dbReference>
<protein>
    <submittedName>
        <fullName evidence="2">VOC family protein</fullName>
    </submittedName>
</protein>
<dbReference type="Proteomes" id="UP001156102">
    <property type="component" value="Unassembled WGS sequence"/>
</dbReference>
<dbReference type="RefSeq" id="WP_254760712.1">
    <property type="nucleotide sequence ID" value="NZ_JANCLT010000014.1"/>
</dbReference>
<dbReference type="EMBL" id="JANCLT010000014">
    <property type="protein sequence ID" value="MCP8970789.1"/>
    <property type="molecule type" value="Genomic_DNA"/>
</dbReference>
<dbReference type="PANTHER" id="PTHR40265">
    <property type="entry name" value="BLL2707 PROTEIN"/>
    <property type="match status" value="1"/>
</dbReference>
<evidence type="ECO:0000313" key="2">
    <source>
        <dbReference type="EMBL" id="MCP8970789.1"/>
    </source>
</evidence>
<evidence type="ECO:0000313" key="3">
    <source>
        <dbReference type="Proteomes" id="UP001156102"/>
    </source>
</evidence>
<dbReference type="Pfam" id="PF13468">
    <property type="entry name" value="Glyoxalase_3"/>
    <property type="match status" value="1"/>
</dbReference>
<dbReference type="InterPro" id="IPR029068">
    <property type="entry name" value="Glyas_Bleomycin-R_OHBP_Dase"/>
</dbReference>
<sequence length="265" mass="29760">MWNVDHLVHYIETTPASAAEHMRQLGFHTAGGGSHTNWGTWNSLCYMDLTYIEWIGIEHGPVAEQSENALIRQLVQDREYGEGLCQIALRTSSAEETASLLQQRGLSIQSIAPGMRRRPDGSMIQWSMLFVDSAETEVPLPFFIDWKQADTERQEDLMRRGLLAPHPNGVTGIESVVYAVRSLEIADLWAHWFDAEATEAFQSDDLQGVCRAVSFANLNILFCKPSGDGLAQQALETRGERPFLVRYQGKNIPGQAQIYGSTYIW</sequence>
<dbReference type="AlphaFoldDB" id="A0AA41XCG4"/>
<comment type="caution">
    <text evidence="2">The sequence shown here is derived from an EMBL/GenBank/DDBJ whole genome shotgun (WGS) entry which is preliminary data.</text>
</comment>
<name>A0AA41XCG4_9BACI</name>
<accession>A0AA41XCG4</accession>
<dbReference type="SUPFAM" id="SSF54593">
    <property type="entry name" value="Glyoxalase/Bleomycin resistance protein/Dihydroxybiphenyl dioxygenase"/>
    <property type="match status" value="1"/>
</dbReference>
<evidence type="ECO:0000259" key="1">
    <source>
        <dbReference type="Pfam" id="PF13468"/>
    </source>
</evidence>
<keyword evidence="3" id="KW-1185">Reference proteome</keyword>
<dbReference type="Gene3D" id="3.10.180.10">
    <property type="entry name" value="2,3-Dihydroxybiphenyl 1,2-Dioxygenase, domain 1"/>
    <property type="match status" value="1"/>
</dbReference>
<feature type="domain" description="Glyoxalase-like" evidence="1">
    <location>
        <begin position="4"/>
        <end position="192"/>
    </location>
</feature>
<dbReference type="InterPro" id="IPR025870">
    <property type="entry name" value="Glyoxalase-like_dom"/>
</dbReference>
<reference evidence="2" key="1">
    <citation type="submission" date="2022-07" db="EMBL/GenBank/DDBJ databases">
        <authorList>
            <person name="Li W.-J."/>
            <person name="Deng Q.-Q."/>
        </authorList>
    </citation>
    <scope>NUCLEOTIDE SEQUENCE</scope>
    <source>
        <strain evidence="2">SYSU M60031</strain>
    </source>
</reference>
<organism evidence="2 3">
    <name type="scientific">Ectobacillus ponti</name>
    <dbReference type="NCBI Taxonomy" id="2961894"/>
    <lineage>
        <taxon>Bacteria</taxon>
        <taxon>Bacillati</taxon>
        <taxon>Bacillota</taxon>
        <taxon>Bacilli</taxon>
        <taxon>Bacillales</taxon>
        <taxon>Bacillaceae</taxon>
        <taxon>Ectobacillus</taxon>
    </lineage>
</organism>
<gene>
    <name evidence="2" type="ORF">NK662_19920</name>
</gene>
<proteinExistence type="predicted"/>